<reference evidence="5 6" key="1">
    <citation type="submission" date="2019-03" db="EMBL/GenBank/DDBJ databases">
        <title>Genomics of glacier-inhabiting Cryobacterium strains.</title>
        <authorList>
            <person name="Liu Q."/>
            <person name="Xin Y.-H."/>
        </authorList>
    </citation>
    <scope>NUCLEOTIDE SEQUENCE [LARGE SCALE GENOMIC DNA]</scope>
    <source>
        <strain evidence="5 6">Sr59</strain>
    </source>
</reference>
<feature type="compositionally biased region" description="Basic and acidic residues" evidence="1">
    <location>
        <begin position="48"/>
        <end position="66"/>
    </location>
</feature>
<dbReference type="PROSITE" id="PS50887">
    <property type="entry name" value="GGDEF"/>
    <property type="match status" value="1"/>
</dbReference>
<dbReference type="SMART" id="SM00267">
    <property type="entry name" value="GGDEF"/>
    <property type="match status" value="1"/>
</dbReference>
<evidence type="ECO:0000259" key="4">
    <source>
        <dbReference type="PROSITE" id="PS50887"/>
    </source>
</evidence>
<feature type="domain" description="EAL" evidence="3">
    <location>
        <begin position="617"/>
        <end position="871"/>
    </location>
</feature>
<keyword evidence="6" id="KW-1185">Reference proteome</keyword>
<dbReference type="EMBL" id="SOHM01000029">
    <property type="protein sequence ID" value="TFD88621.1"/>
    <property type="molecule type" value="Genomic_DNA"/>
</dbReference>
<dbReference type="Pfam" id="PF00990">
    <property type="entry name" value="GGDEF"/>
    <property type="match status" value="1"/>
</dbReference>
<dbReference type="CDD" id="cd01948">
    <property type="entry name" value="EAL"/>
    <property type="match status" value="1"/>
</dbReference>
<evidence type="ECO:0000313" key="6">
    <source>
        <dbReference type="Proteomes" id="UP000298468"/>
    </source>
</evidence>
<dbReference type="InterPro" id="IPR029787">
    <property type="entry name" value="Nucleotide_cyclase"/>
</dbReference>
<feature type="transmembrane region" description="Helical" evidence="2">
    <location>
        <begin position="236"/>
        <end position="253"/>
    </location>
</feature>
<comment type="caution">
    <text evidence="5">The sequence shown here is derived from an EMBL/GenBank/DDBJ whole genome shotgun (WGS) entry which is preliminary data.</text>
</comment>
<dbReference type="InterPro" id="IPR000160">
    <property type="entry name" value="GGDEF_dom"/>
</dbReference>
<keyword evidence="2" id="KW-0472">Membrane</keyword>
<feature type="domain" description="GGDEF" evidence="4">
    <location>
        <begin position="477"/>
        <end position="608"/>
    </location>
</feature>
<keyword evidence="2" id="KW-0812">Transmembrane</keyword>
<keyword evidence="2" id="KW-1133">Transmembrane helix</keyword>
<feature type="transmembrane region" description="Helical" evidence="2">
    <location>
        <begin position="139"/>
        <end position="161"/>
    </location>
</feature>
<dbReference type="OrthoDB" id="23692at2"/>
<dbReference type="NCBIfam" id="TIGR00254">
    <property type="entry name" value="GGDEF"/>
    <property type="match status" value="1"/>
</dbReference>
<evidence type="ECO:0000259" key="3">
    <source>
        <dbReference type="PROSITE" id="PS50883"/>
    </source>
</evidence>
<dbReference type="Gene3D" id="3.30.70.270">
    <property type="match status" value="1"/>
</dbReference>
<evidence type="ECO:0000313" key="5">
    <source>
        <dbReference type="EMBL" id="TFD88621.1"/>
    </source>
</evidence>
<dbReference type="InterPro" id="IPR035919">
    <property type="entry name" value="EAL_sf"/>
</dbReference>
<feature type="transmembrane region" description="Helical" evidence="2">
    <location>
        <begin position="167"/>
        <end position="186"/>
    </location>
</feature>
<dbReference type="InterPro" id="IPR052155">
    <property type="entry name" value="Biofilm_reg_signaling"/>
</dbReference>
<dbReference type="Proteomes" id="UP000298468">
    <property type="component" value="Unassembled WGS sequence"/>
</dbReference>
<name>A0A4R9BQU0_9MICO</name>
<dbReference type="Gene3D" id="3.20.20.450">
    <property type="entry name" value="EAL domain"/>
    <property type="match status" value="1"/>
</dbReference>
<dbReference type="SMART" id="SM00052">
    <property type="entry name" value="EAL"/>
    <property type="match status" value="1"/>
</dbReference>
<dbReference type="SUPFAM" id="SSF141868">
    <property type="entry name" value="EAL domain-like"/>
    <property type="match status" value="1"/>
</dbReference>
<protein>
    <submittedName>
        <fullName evidence="5">EAL domain-containing protein</fullName>
    </submittedName>
</protein>
<dbReference type="Pfam" id="PF00563">
    <property type="entry name" value="EAL"/>
    <property type="match status" value="1"/>
</dbReference>
<gene>
    <name evidence="5" type="ORF">E3T61_12410</name>
</gene>
<accession>A0A4R9BQU0</accession>
<dbReference type="FunFam" id="3.30.70.270:FF:000001">
    <property type="entry name" value="Diguanylate cyclase domain protein"/>
    <property type="match status" value="1"/>
</dbReference>
<proteinExistence type="predicted"/>
<dbReference type="InterPro" id="IPR001633">
    <property type="entry name" value="EAL_dom"/>
</dbReference>
<feature type="region of interest" description="Disordered" evidence="1">
    <location>
        <begin position="1"/>
        <end position="74"/>
    </location>
</feature>
<dbReference type="PANTHER" id="PTHR44757">
    <property type="entry name" value="DIGUANYLATE CYCLASE DGCP"/>
    <property type="match status" value="1"/>
</dbReference>
<dbReference type="InterPro" id="IPR043128">
    <property type="entry name" value="Rev_trsase/Diguanyl_cyclase"/>
</dbReference>
<sequence>MSPFSRRSSRIGRSRLGPTTSSLRSPTGFAWTTDARSFANIPTPLRKQRPDVCKRSTPPGDRERPAATRASVRSEGCSLVRSTYVSLRPPADAPTRSKESSEMVAVGERSTVNRVGGRMAVVGSALLHRPAGVLEGTRWLFTWLALLSLLFSLPGIIPNVTSSRLDLLLASGAAAALCGSWLYGLVRQRVPFALEVLDALALTAFALAGPVPLAAAPLFFAAAWLRTLYGTPWRSAARGALYTVAVLIFTVLWQLTPGHPTAPDWARQAATISIMLLVIVVAEQLRTGLQANDWAIERDKALTETGAKLLGMTDATQIRTLAWTTANELGSSTPGLRVLKVVRDGQVLQVGAHTGDFVDSPTALPGDVLHSNGAEAHILHPGGLNDAAGAVLVWECVPLTEQEEDAWLLVGAPKRIPDGTILSVRSLVNQVNLALRNSHSHRQLTAQAQYDALTGLDNRLSFTTQLGAQLARTDTTEALHVLFLDLDDFKDVNDQMGHRAGDAVLAEVAERLRHCTRPQDIVARLGGDEFAVVLTGTTDAAAEAIAQRMVGSLAAPIIVSGRPCRVGASVGVATAVPGADLDELVHQADVAMYAAKANGKGQVQLFKPGLLQGESTLVSFERLLGRAAGGGQLEVHYQPIVSLTNLHCTGAEALVRWRHPERGLLLPEEFIPLAESSGAILAIGAFVLRRACTDAVTWPAARPGVPMTVHVNISALELESDHFVESVLWCLADSGLPAKRLVLELTETVVLESLAAVERLKTLVTHGVQVGIDDFGTGYSSLSTLRSLPISVVKLDASFVTGALSNPVDRTVVEAIVQMSSKLGIATIAEGVERLDQQEMLALIGTDAAQGHLYCRAVPQAELADWLARRAAPLLREL</sequence>
<evidence type="ECO:0000256" key="1">
    <source>
        <dbReference type="SAM" id="MobiDB-lite"/>
    </source>
</evidence>
<evidence type="ECO:0000256" key="2">
    <source>
        <dbReference type="SAM" id="Phobius"/>
    </source>
</evidence>
<dbReference type="SUPFAM" id="SSF55073">
    <property type="entry name" value="Nucleotide cyclase"/>
    <property type="match status" value="1"/>
</dbReference>
<dbReference type="CDD" id="cd01949">
    <property type="entry name" value="GGDEF"/>
    <property type="match status" value="1"/>
</dbReference>
<dbReference type="PROSITE" id="PS50883">
    <property type="entry name" value="EAL"/>
    <property type="match status" value="1"/>
</dbReference>
<feature type="transmembrane region" description="Helical" evidence="2">
    <location>
        <begin position="198"/>
        <end position="224"/>
    </location>
</feature>
<dbReference type="AlphaFoldDB" id="A0A4R9BQU0"/>
<organism evidence="5 6">
    <name type="scientific">Cryobacterium lactosi</name>
    <dbReference type="NCBI Taxonomy" id="1259202"/>
    <lineage>
        <taxon>Bacteria</taxon>
        <taxon>Bacillati</taxon>
        <taxon>Actinomycetota</taxon>
        <taxon>Actinomycetes</taxon>
        <taxon>Micrococcales</taxon>
        <taxon>Microbacteriaceae</taxon>
        <taxon>Cryobacterium</taxon>
    </lineage>
</organism>
<dbReference type="PANTHER" id="PTHR44757:SF2">
    <property type="entry name" value="BIOFILM ARCHITECTURE MAINTENANCE PROTEIN MBAA"/>
    <property type="match status" value="1"/>
</dbReference>